<dbReference type="Pfam" id="PF21726">
    <property type="entry name" value="DUF6862"/>
    <property type="match status" value="1"/>
</dbReference>
<dbReference type="Proteomes" id="UP000274122">
    <property type="component" value="Chromosome"/>
</dbReference>
<comment type="subcellular location">
    <subcellularLocation>
        <location evidence="1">Target cell</location>
        <location evidence="1">Target cell cytoplasm</location>
    </subcellularLocation>
</comment>
<feature type="domain" description="VENN motif-containing" evidence="6">
    <location>
        <begin position="154"/>
        <end position="204"/>
    </location>
</feature>
<proteinExistence type="predicted"/>
<dbReference type="Pfam" id="PF04829">
    <property type="entry name" value="PT-VENN"/>
    <property type="match status" value="1"/>
</dbReference>
<evidence type="ECO:0000259" key="6">
    <source>
        <dbReference type="Pfam" id="PF04829"/>
    </source>
</evidence>
<name>A0A447V197_9ENTR</name>
<dbReference type="GO" id="GO:0090729">
    <property type="term" value="F:toxin activity"/>
    <property type="evidence" value="ECO:0007669"/>
    <property type="project" value="UniProtKB-KW"/>
</dbReference>
<keyword evidence="4" id="KW-0843">Virulence</keyword>
<feature type="domain" description="DUF6862" evidence="7">
    <location>
        <begin position="224"/>
        <end position="276"/>
    </location>
</feature>
<dbReference type="KEGG" id="clap:NCTC11466_01930"/>
<dbReference type="EMBL" id="LR134201">
    <property type="protein sequence ID" value="VEB97006.1"/>
    <property type="molecule type" value="Genomic_DNA"/>
</dbReference>
<evidence type="ECO:0000256" key="1">
    <source>
        <dbReference type="ARBA" id="ARBA00004219"/>
    </source>
</evidence>
<gene>
    <name evidence="8" type="ORF">NCTC11466_01930</name>
</gene>
<evidence type="ECO:0000313" key="9">
    <source>
        <dbReference type="Proteomes" id="UP000274122"/>
    </source>
</evidence>
<sequence>MGEIGGQVTSVVSTYGDTQALEAVGAKGGDYANMSAEALRNTADYQKAFGDYGIGGKYQMVAQSVSGILAGAAGGDLKKALAGGLNPVMEQAIKSATTRDNEVNEPANLMAHAVWGALAAQLSGGNAAAGAAGAFSGELAARHIAAEMFPGKDPGNLTQDQKQLVSLLGTMAAGIAGGVVGNSTTAATTGAQAGKNAVENNSLSAKDEKQRQDAKWSLPYIKDAGEKAKAEKLVADLDAKDKAFDVALDKACNGLSSSACQGMRQELAAMGKSYDEQMDGQYVGTMGSVYKEGADKIAGQQWQYATADAKAQRDADVQRIAQNWGVSPETAATLYDGMTVVHSTAAVAGAVYGMTETGSAIAQTDRIKGNIATSQQARESSNFAIHSAKSDQLQWGYTADDWNMGGLKAGDKVFGGIPGQSAYYTNESTLVNSGLSRESLFKSLQVSPHPEFGYRPKMGVYEVMNDIEIPMGTVSQNPLLGPGGGTQFFIKDYNSSLKLIDTIDLGK</sequence>
<evidence type="ECO:0000256" key="2">
    <source>
        <dbReference type="ARBA" id="ARBA00022656"/>
    </source>
</evidence>
<keyword evidence="2" id="KW-0800">Toxin</keyword>
<dbReference type="AlphaFoldDB" id="A0A447V197"/>
<evidence type="ECO:0000313" key="8">
    <source>
        <dbReference type="EMBL" id="VEB97006.1"/>
    </source>
</evidence>
<accession>A0A447V197</accession>
<reference evidence="8 9" key="1">
    <citation type="submission" date="2018-12" db="EMBL/GenBank/DDBJ databases">
        <authorList>
            <consortium name="Pathogen Informatics"/>
        </authorList>
    </citation>
    <scope>NUCLEOTIDE SEQUENCE [LARGE SCALE GENOMIC DNA]</scope>
    <source>
        <strain evidence="8 9">NCTC11466</strain>
    </source>
</reference>
<organism evidence="8 9">
    <name type="scientific">Cedecea lapagei</name>
    <dbReference type="NCBI Taxonomy" id="158823"/>
    <lineage>
        <taxon>Bacteria</taxon>
        <taxon>Pseudomonadati</taxon>
        <taxon>Pseudomonadota</taxon>
        <taxon>Gammaproteobacteria</taxon>
        <taxon>Enterobacterales</taxon>
        <taxon>Enterobacteriaceae</taxon>
        <taxon>Cedecea</taxon>
    </lineage>
</organism>
<dbReference type="InterPro" id="IPR049271">
    <property type="entry name" value="DUF6862"/>
</dbReference>
<dbReference type="InterPro" id="IPR006914">
    <property type="entry name" value="VENN_dom"/>
</dbReference>
<evidence type="ECO:0000256" key="3">
    <source>
        <dbReference type="ARBA" id="ARBA00022913"/>
    </source>
</evidence>
<keyword evidence="9" id="KW-1185">Reference proteome</keyword>
<protein>
    <submittedName>
        <fullName evidence="8">Possible hemagglutinin (DUF638)</fullName>
    </submittedName>
</protein>
<evidence type="ECO:0000256" key="4">
    <source>
        <dbReference type="ARBA" id="ARBA00023026"/>
    </source>
</evidence>
<feature type="region of interest" description="Disordered" evidence="5">
    <location>
        <begin position="191"/>
        <end position="212"/>
    </location>
</feature>
<evidence type="ECO:0000259" key="7">
    <source>
        <dbReference type="Pfam" id="PF21726"/>
    </source>
</evidence>
<evidence type="ECO:0000256" key="5">
    <source>
        <dbReference type="SAM" id="MobiDB-lite"/>
    </source>
</evidence>
<keyword evidence="3" id="KW-1266">Target cell cytoplasm</keyword>